<dbReference type="AlphaFoldDB" id="A0AAD1M959"/>
<evidence type="ECO:0000313" key="2">
    <source>
        <dbReference type="Proteomes" id="UP000466681"/>
    </source>
</evidence>
<protein>
    <submittedName>
        <fullName evidence="1">Aminoglycoside phosphotransferase</fullName>
    </submittedName>
</protein>
<dbReference type="EMBL" id="AP022560">
    <property type="protein sequence ID" value="BBX04908.1"/>
    <property type="molecule type" value="Genomic_DNA"/>
</dbReference>
<gene>
    <name evidence="1" type="ORF">MMOR_58440</name>
</gene>
<dbReference type="PANTHER" id="PTHR11012:SF30">
    <property type="entry name" value="PROTEIN KINASE-LIKE DOMAIN-CONTAINING"/>
    <property type="match status" value="1"/>
</dbReference>
<dbReference type="Pfam" id="PF02958">
    <property type="entry name" value="EcKL"/>
    <property type="match status" value="1"/>
</dbReference>
<sequence length="349" mass="38100">MGVAVPEDIDVALSPGWLTQALQPRFPGIEIRAVQRGPVVERLSTNARFIVDYDGDFDLPRHLCIKGYFSELGRHIAHVGEPEAYFYRDLAVVSGIRTLHCVYADVHPDSRHGVVITRDEAAAGGDFLDGNSPFDVDQAADALTELARLHATTWRAQMWADATWLQPRLGAAVKAWGAARTLEIMSANLNGPNGLGAPPAVRDAGQLLAAHSRVSGRTPDGNAQWCVIHGDAHVGNIMVDAERRPWMVDWQLVQRGFWDVDVGYLIAATLSPDLRRASERDLLHHYLDALAAQGISTMPFGEAWAAITNGMIHGFFLWSITTKVKPDVIAVLLERLGTAVTDHVGTAAR</sequence>
<dbReference type="SUPFAM" id="SSF56112">
    <property type="entry name" value="Protein kinase-like (PK-like)"/>
    <property type="match status" value="1"/>
</dbReference>
<dbReference type="InterPro" id="IPR011009">
    <property type="entry name" value="Kinase-like_dom_sf"/>
</dbReference>
<dbReference type="Proteomes" id="UP000466681">
    <property type="component" value="Chromosome"/>
</dbReference>
<keyword evidence="2" id="KW-1185">Reference proteome</keyword>
<dbReference type="KEGG" id="mmor:MMOR_58440"/>
<proteinExistence type="predicted"/>
<evidence type="ECO:0000313" key="1">
    <source>
        <dbReference type="EMBL" id="BBX04908.1"/>
    </source>
</evidence>
<name>A0AAD1M959_9MYCO</name>
<organism evidence="1 2">
    <name type="scientific">Mycolicibacterium moriokaense</name>
    <dbReference type="NCBI Taxonomy" id="39691"/>
    <lineage>
        <taxon>Bacteria</taxon>
        <taxon>Bacillati</taxon>
        <taxon>Actinomycetota</taxon>
        <taxon>Actinomycetes</taxon>
        <taxon>Mycobacteriales</taxon>
        <taxon>Mycobacteriaceae</taxon>
        <taxon>Mycolicibacterium</taxon>
    </lineage>
</organism>
<accession>A0AAD1M959</accession>
<dbReference type="RefSeq" id="WP_083150660.1">
    <property type="nucleotide sequence ID" value="NZ_AP022560.1"/>
</dbReference>
<reference evidence="1 2" key="1">
    <citation type="journal article" date="2019" name="Emerg. Microbes Infect.">
        <title>Comprehensive subspecies identification of 175 nontuberculous mycobacteria species based on 7547 genomic profiles.</title>
        <authorList>
            <person name="Matsumoto Y."/>
            <person name="Kinjo T."/>
            <person name="Motooka D."/>
            <person name="Nabeya D."/>
            <person name="Jung N."/>
            <person name="Uechi K."/>
            <person name="Horii T."/>
            <person name="Iida T."/>
            <person name="Fujita J."/>
            <person name="Nakamura S."/>
        </authorList>
    </citation>
    <scope>NUCLEOTIDE SEQUENCE [LARGE SCALE GENOMIC DNA]</scope>
    <source>
        <strain evidence="1 2">JCM 6375</strain>
    </source>
</reference>
<dbReference type="Gene3D" id="3.90.1200.10">
    <property type="match status" value="1"/>
</dbReference>
<dbReference type="InterPro" id="IPR004119">
    <property type="entry name" value="EcKL"/>
</dbReference>
<dbReference type="PANTHER" id="PTHR11012">
    <property type="entry name" value="PROTEIN KINASE-LIKE DOMAIN-CONTAINING"/>
    <property type="match status" value="1"/>
</dbReference>